<proteinExistence type="predicted"/>
<dbReference type="InterPro" id="IPR000182">
    <property type="entry name" value="GNAT_dom"/>
</dbReference>
<sequence length="188" mass="21246">MMQTTEPKSSDARLQSRRLILRMPNLDDAFAINEIYNEGDVARWMSVPSPCPIGFTLEQFQRLVVPSPNGVCYIILRKNQRPAKPIGMILANWAGPTGVLKIGFLLTEKHHRKGLMREALNLILPQLFKTARTETVEASRFEGNEASDKLMLKMGFRQVGTSTAFNRATRREEPQVDYVLARSDLVVS</sequence>
<name>A0A939EQH6_9HYPH</name>
<keyword evidence="3" id="KW-1185">Reference proteome</keyword>
<reference evidence="2" key="1">
    <citation type="submission" date="2021-03" db="EMBL/GenBank/DDBJ databases">
        <title>Roseibium sp. CAU 1637 isolated from Incheon.</title>
        <authorList>
            <person name="Kim W."/>
        </authorList>
    </citation>
    <scope>NUCLEOTIDE SEQUENCE</scope>
    <source>
        <strain evidence="2">CAU 1637</strain>
    </source>
</reference>
<evidence type="ECO:0000313" key="3">
    <source>
        <dbReference type="Proteomes" id="UP000664779"/>
    </source>
</evidence>
<dbReference type="Gene3D" id="3.40.630.30">
    <property type="match status" value="1"/>
</dbReference>
<protein>
    <submittedName>
        <fullName evidence="2">GNAT family N-acetyltransferase</fullName>
    </submittedName>
</protein>
<organism evidence="2 3">
    <name type="scientific">Roseibium limicola</name>
    <dbReference type="NCBI Taxonomy" id="2816037"/>
    <lineage>
        <taxon>Bacteria</taxon>
        <taxon>Pseudomonadati</taxon>
        <taxon>Pseudomonadota</taxon>
        <taxon>Alphaproteobacteria</taxon>
        <taxon>Hyphomicrobiales</taxon>
        <taxon>Stappiaceae</taxon>
        <taxon>Roseibium</taxon>
    </lineage>
</organism>
<dbReference type="AlphaFoldDB" id="A0A939EQH6"/>
<gene>
    <name evidence="2" type="ORF">J0X15_16425</name>
</gene>
<dbReference type="PANTHER" id="PTHR43792">
    <property type="entry name" value="GNAT FAMILY, PUTATIVE (AFU_ORTHOLOGUE AFUA_3G00765)-RELATED-RELATED"/>
    <property type="match status" value="1"/>
</dbReference>
<dbReference type="Pfam" id="PF13302">
    <property type="entry name" value="Acetyltransf_3"/>
    <property type="match status" value="1"/>
</dbReference>
<comment type="caution">
    <text evidence="2">The sequence shown here is derived from an EMBL/GenBank/DDBJ whole genome shotgun (WGS) entry which is preliminary data.</text>
</comment>
<evidence type="ECO:0000313" key="2">
    <source>
        <dbReference type="EMBL" id="MBO0346814.1"/>
    </source>
</evidence>
<dbReference type="SUPFAM" id="SSF55729">
    <property type="entry name" value="Acyl-CoA N-acyltransferases (Nat)"/>
    <property type="match status" value="1"/>
</dbReference>
<dbReference type="EMBL" id="JAFLNF010000007">
    <property type="protein sequence ID" value="MBO0346814.1"/>
    <property type="molecule type" value="Genomic_DNA"/>
</dbReference>
<dbReference type="RefSeq" id="WP_206942971.1">
    <property type="nucleotide sequence ID" value="NZ_JAFLNF010000007.1"/>
</dbReference>
<dbReference type="InterPro" id="IPR016181">
    <property type="entry name" value="Acyl_CoA_acyltransferase"/>
</dbReference>
<accession>A0A939EQH6</accession>
<evidence type="ECO:0000259" key="1">
    <source>
        <dbReference type="Pfam" id="PF13302"/>
    </source>
</evidence>
<dbReference type="InterPro" id="IPR051531">
    <property type="entry name" value="N-acetyltransferase"/>
</dbReference>
<dbReference type="Proteomes" id="UP000664779">
    <property type="component" value="Unassembled WGS sequence"/>
</dbReference>
<feature type="domain" description="N-acetyltransferase" evidence="1">
    <location>
        <begin position="18"/>
        <end position="157"/>
    </location>
</feature>
<dbReference type="GO" id="GO:0016747">
    <property type="term" value="F:acyltransferase activity, transferring groups other than amino-acyl groups"/>
    <property type="evidence" value="ECO:0007669"/>
    <property type="project" value="InterPro"/>
</dbReference>
<dbReference type="PANTHER" id="PTHR43792:SF1">
    <property type="entry name" value="N-ACETYLTRANSFERASE DOMAIN-CONTAINING PROTEIN"/>
    <property type="match status" value="1"/>
</dbReference>